<feature type="domain" description="Glycosyl transferase family 25" evidence="1">
    <location>
        <begin position="9"/>
        <end position="129"/>
    </location>
</feature>
<evidence type="ECO:0000313" key="3">
    <source>
        <dbReference type="Proteomes" id="UP000266677"/>
    </source>
</evidence>
<protein>
    <submittedName>
        <fullName evidence="2">Glycosyltransferase family 25 protein</fullName>
    </submittedName>
</protein>
<keyword evidence="2" id="KW-0808">Transferase</keyword>
<evidence type="ECO:0000259" key="1">
    <source>
        <dbReference type="Pfam" id="PF01755"/>
    </source>
</evidence>
<reference evidence="2 3" key="1">
    <citation type="submission" date="2018-09" db="EMBL/GenBank/DDBJ databases">
        <title>YIM PH21274 draft genome.</title>
        <authorList>
            <person name="Miao C."/>
        </authorList>
    </citation>
    <scope>NUCLEOTIDE SEQUENCE [LARGE SCALE GENOMIC DNA]</scope>
    <source>
        <strain evidence="2 3">YIM PH 21724</strain>
    </source>
</reference>
<sequence length="244" mass="27381">MTGPDGVATYVVNLPRRPDRRAWIRSQLPDTLPATYTSDLDTLIDGNQLTLAGLHSAGIKLFDWQIDSDNPWWNRPLKYGEIGCTIAHLACWAHAAEHTDTPNILILEDDAVLNHEFSGTLNAGLRELRRHRTRFDLLYLGRYPLEPDQATPLRGFVRPGYSHCSFGYLLTRRGLTMLLAAGLSDAIVPIDEFLPAMYLPHPRADLRARFPPRLSALAFDPALVTQRPKNQAGSDTEDSRFVEP</sequence>
<keyword evidence="3" id="KW-1185">Reference proteome</keyword>
<dbReference type="CDD" id="cd06532">
    <property type="entry name" value="Glyco_transf_25"/>
    <property type="match status" value="1"/>
</dbReference>
<dbReference type="RefSeq" id="WP_120039193.1">
    <property type="nucleotide sequence ID" value="NZ_QZFU01000015.1"/>
</dbReference>
<proteinExistence type="predicted"/>
<name>A0A3A4KC28_9NOCA</name>
<dbReference type="Proteomes" id="UP000266677">
    <property type="component" value="Unassembled WGS sequence"/>
</dbReference>
<comment type="caution">
    <text evidence="2">The sequence shown here is derived from an EMBL/GenBank/DDBJ whole genome shotgun (WGS) entry which is preliminary data.</text>
</comment>
<evidence type="ECO:0000313" key="2">
    <source>
        <dbReference type="EMBL" id="RJO77668.1"/>
    </source>
</evidence>
<dbReference type="OrthoDB" id="3422001at2"/>
<dbReference type="InterPro" id="IPR002654">
    <property type="entry name" value="Glyco_trans_25"/>
</dbReference>
<gene>
    <name evidence="2" type="ORF">D5S18_08005</name>
</gene>
<dbReference type="GO" id="GO:0016740">
    <property type="term" value="F:transferase activity"/>
    <property type="evidence" value="ECO:0007669"/>
    <property type="project" value="UniProtKB-KW"/>
</dbReference>
<dbReference type="AlphaFoldDB" id="A0A3A4KC28"/>
<dbReference type="Pfam" id="PF01755">
    <property type="entry name" value="Glyco_transf_25"/>
    <property type="match status" value="1"/>
</dbReference>
<organism evidence="2 3">
    <name type="scientific">Nocardia panacis</name>
    <dbReference type="NCBI Taxonomy" id="2340916"/>
    <lineage>
        <taxon>Bacteria</taxon>
        <taxon>Bacillati</taxon>
        <taxon>Actinomycetota</taxon>
        <taxon>Actinomycetes</taxon>
        <taxon>Mycobacteriales</taxon>
        <taxon>Nocardiaceae</taxon>
        <taxon>Nocardia</taxon>
    </lineage>
</organism>
<dbReference type="EMBL" id="QZFU01000015">
    <property type="protein sequence ID" value="RJO77668.1"/>
    <property type="molecule type" value="Genomic_DNA"/>
</dbReference>
<accession>A0A3A4KC28</accession>